<evidence type="ECO:0000256" key="2">
    <source>
        <dbReference type="ARBA" id="ARBA00022723"/>
    </source>
</evidence>
<evidence type="ECO:0000256" key="4">
    <source>
        <dbReference type="ARBA" id="ARBA00022833"/>
    </source>
</evidence>
<dbReference type="PANTHER" id="PTHR47287:SF9">
    <property type="entry name" value="ZINC FINGER PROTEIN 4-LIKE"/>
    <property type="match status" value="1"/>
</dbReference>
<dbReference type="KEGG" id="jre:109012333"/>
<keyword evidence="3" id="KW-0863">Zinc-finger</keyword>
<keyword evidence="7" id="KW-1185">Reference proteome</keyword>
<evidence type="ECO:0000256" key="3">
    <source>
        <dbReference type="ARBA" id="ARBA00022771"/>
    </source>
</evidence>
<dbReference type="Gene3D" id="3.30.160.60">
    <property type="entry name" value="Classic Zinc Finger"/>
    <property type="match status" value="1"/>
</dbReference>
<evidence type="ECO:0000256" key="1">
    <source>
        <dbReference type="ARBA" id="ARBA00004123"/>
    </source>
</evidence>
<keyword evidence="4" id="KW-0862">Zinc</keyword>
<dbReference type="PROSITE" id="PS00028">
    <property type="entry name" value="ZINC_FINGER_C2H2_1"/>
    <property type="match status" value="1"/>
</dbReference>
<dbReference type="Gramene" id="Jr14_02270_p1">
    <property type="protein sequence ID" value="cds.Jr14_02270_p1"/>
    <property type="gene ID" value="Jr14_02270"/>
</dbReference>
<keyword evidence="5" id="KW-0539">Nucleus</keyword>
<dbReference type="GO" id="GO:0008270">
    <property type="term" value="F:zinc ion binding"/>
    <property type="evidence" value="ECO:0007669"/>
    <property type="project" value="UniProtKB-KW"/>
</dbReference>
<dbReference type="GO" id="GO:0009788">
    <property type="term" value="P:negative regulation of abscisic acid-activated signaling pathway"/>
    <property type="evidence" value="ECO:0007669"/>
    <property type="project" value="InterPro"/>
</dbReference>
<feature type="region of interest" description="Disordered" evidence="6">
    <location>
        <begin position="1"/>
        <end position="31"/>
    </location>
</feature>
<dbReference type="InterPro" id="IPR044246">
    <property type="entry name" value="ZFP3-like"/>
</dbReference>
<evidence type="ECO:0000256" key="5">
    <source>
        <dbReference type="ARBA" id="ARBA00023242"/>
    </source>
</evidence>
<reference evidence="8" key="1">
    <citation type="submission" date="2025-08" db="UniProtKB">
        <authorList>
            <consortium name="RefSeq"/>
        </authorList>
    </citation>
    <scope>IDENTIFICATION</scope>
    <source>
        <tissue evidence="8">Leaves</tissue>
    </source>
</reference>
<dbReference type="SUPFAM" id="SSF57667">
    <property type="entry name" value="beta-beta-alpha zinc fingers"/>
    <property type="match status" value="1"/>
</dbReference>
<evidence type="ECO:0000256" key="6">
    <source>
        <dbReference type="SAM" id="MobiDB-lite"/>
    </source>
</evidence>
<feature type="region of interest" description="Disordered" evidence="6">
    <location>
        <begin position="226"/>
        <end position="258"/>
    </location>
</feature>
<accession>A0A2I4GZX7</accession>
<dbReference type="PROSITE" id="PS50157">
    <property type="entry name" value="ZINC_FINGER_C2H2_2"/>
    <property type="match status" value="1"/>
</dbReference>
<feature type="compositionally biased region" description="Low complexity" evidence="6">
    <location>
        <begin position="232"/>
        <end position="242"/>
    </location>
</feature>
<feature type="region of interest" description="Disordered" evidence="6">
    <location>
        <begin position="86"/>
        <end position="106"/>
    </location>
</feature>
<organism evidence="7 8">
    <name type="scientific">Juglans regia</name>
    <name type="common">English walnut</name>
    <dbReference type="NCBI Taxonomy" id="51240"/>
    <lineage>
        <taxon>Eukaryota</taxon>
        <taxon>Viridiplantae</taxon>
        <taxon>Streptophyta</taxon>
        <taxon>Embryophyta</taxon>
        <taxon>Tracheophyta</taxon>
        <taxon>Spermatophyta</taxon>
        <taxon>Magnoliopsida</taxon>
        <taxon>eudicotyledons</taxon>
        <taxon>Gunneridae</taxon>
        <taxon>Pentapetalae</taxon>
        <taxon>rosids</taxon>
        <taxon>fabids</taxon>
        <taxon>Fagales</taxon>
        <taxon>Juglandaceae</taxon>
        <taxon>Juglans</taxon>
    </lineage>
</organism>
<dbReference type="Proteomes" id="UP000235220">
    <property type="component" value="Chromosome 14"/>
</dbReference>
<dbReference type="OrthoDB" id="1736050at2759"/>
<sequence>MESSRGSALCPSDASSISAASEGAVPYKEGSEEIKRSILKMKEKITRGRFHEVLLHDDQAPAHEVHDHHVGSSSTSRHVILLDLKHSSTTDDSNDVHTDTTPKKELNLFGSVNAGTSSSQVAANEPTSDGKRSEAARVFSCNFCKREFSTSQALGGHQNAHKQERALAKRRQGMDVGHILGHQQYFPYYYPYSSSTISAHSLYGSLNRLSSSTSIGVRMESMIHKPSSFPWSSSSSSSSSSSGHRSFDHHGGWTTRPQAIMNSQPYSLDRLKLEGFQAHNGAFALPAAAGTSSRFEESGALGNLNGGSSSTRSTNINIIATSNNVNEIRPSTSNGRDCLRRDEKTDHRDSQGLDLSLKL</sequence>
<dbReference type="InterPro" id="IPR036236">
    <property type="entry name" value="Znf_C2H2_sf"/>
</dbReference>
<evidence type="ECO:0000313" key="7">
    <source>
        <dbReference type="Proteomes" id="UP000235220"/>
    </source>
</evidence>
<evidence type="ECO:0000313" key="8">
    <source>
        <dbReference type="RefSeq" id="XP_018849455.1"/>
    </source>
</evidence>
<gene>
    <name evidence="8" type="primary">LOC109012333</name>
</gene>
<dbReference type="Pfam" id="PF13912">
    <property type="entry name" value="zf-C2H2_6"/>
    <property type="match status" value="1"/>
</dbReference>
<feature type="region of interest" description="Disordered" evidence="6">
    <location>
        <begin position="327"/>
        <end position="359"/>
    </location>
</feature>
<comment type="subcellular location">
    <subcellularLocation>
        <location evidence="1">Nucleus</location>
    </subcellularLocation>
</comment>
<dbReference type="AlphaFoldDB" id="A0A2I4GZX7"/>
<dbReference type="InterPro" id="IPR013087">
    <property type="entry name" value="Znf_C2H2_type"/>
</dbReference>
<dbReference type="PANTHER" id="PTHR47287">
    <property type="entry name" value="C2H2 AND C2HC ZINC FINGERS SUPERFAMILY PROTEIN"/>
    <property type="match status" value="1"/>
</dbReference>
<proteinExistence type="predicted"/>
<dbReference type="RefSeq" id="XP_018849455.1">
    <property type="nucleotide sequence ID" value="XM_018993910.1"/>
</dbReference>
<dbReference type="STRING" id="51240.A0A2I4GZX7"/>
<keyword evidence="2" id="KW-0479">Metal-binding</keyword>
<dbReference type="GeneID" id="109012333"/>
<feature type="compositionally biased region" description="Basic and acidic residues" evidence="6">
    <location>
        <begin position="337"/>
        <end position="351"/>
    </location>
</feature>
<name>A0A2I4GZX7_JUGRE</name>
<dbReference type="GO" id="GO:0005634">
    <property type="term" value="C:nucleus"/>
    <property type="evidence" value="ECO:0007669"/>
    <property type="project" value="UniProtKB-SubCell"/>
</dbReference>
<protein>
    <submittedName>
        <fullName evidence="8">Zinc finger protein 3-like</fullName>
    </submittedName>
</protein>